<evidence type="ECO:0000256" key="3">
    <source>
        <dbReference type="ARBA" id="ARBA00022475"/>
    </source>
</evidence>
<evidence type="ECO:0000259" key="8">
    <source>
        <dbReference type="PROSITE" id="PS50928"/>
    </source>
</evidence>
<dbReference type="Pfam" id="PF00528">
    <property type="entry name" value="BPD_transp_1"/>
    <property type="match status" value="1"/>
</dbReference>
<evidence type="ECO:0000313" key="9">
    <source>
        <dbReference type="EMBL" id="GGM81380.1"/>
    </source>
</evidence>
<dbReference type="InterPro" id="IPR000515">
    <property type="entry name" value="MetI-like"/>
</dbReference>
<dbReference type="PANTHER" id="PTHR30151:SF0">
    <property type="entry name" value="ABC TRANSPORTER PERMEASE PROTEIN MJ0413-RELATED"/>
    <property type="match status" value="1"/>
</dbReference>
<gene>
    <name evidence="9" type="ORF">GCM10007977_098470</name>
</gene>
<keyword evidence="6 7" id="KW-0472">Membrane</keyword>
<dbReference type="EMBL" id="BMPI01000086">
    <property type="protein sequence ID" value="GGM81380.1"/>
    <property type="molecule type" value="Genomic_DNA"/>
</dbReference>
<dbReference type="GO" id="GO:0055085">
    <property type="term" value="P:transmembrane transport"/>
    <property type="evidence" value="ECO:0007669"/>
    <property type="project" value="InterPro"/>
</dbReference>
<feature type="transmembrane region" description="Helical" evidence="7">
    <location>
        <begin position="99"/>
        <end position="119"/>
    </location>
</feature>
<feature type="transmembrane region" description="Helical" evidence="7">
    <location>
        <begin position="71"/>
        <end position="92"/>
    </location>
</feature>
<keyword evidence="4 7" id="KW-0812">Transmembrane</keyword>
<evidence type="ECO:0000256" key="1">
    <source>
        <dbReference type="ARBA" id="ARBA00004651"/>
    </source>
</evidence>
<keyword evidence="2 7" id="KW-0813">Transport</keyword>
<feature type="transmembrane region" description="Helical" evidence="7">
    <location>
        <begin position="222"/>
        <end position="249"/>
    </location>
</feature>
<keyword evidence="5 7" id="KW-1133">Transmembrane helix</keyword>
<comment type="subcellular location">
    <subcellularLocation>
        <location evidence="1 7">Cell membrane</location>
        <topology evidence="1 7">Multi-pass membrane protein</topology>
    </subcellularLocation>
</comment>
<dbReference type="InterPro" id="IPR035906">
    <property type="entry name" value="MetI-like_sf"/>
</dbReference>
<dbReference type="RefSeq" id="WP_190257005.1">
    <property type="nucleotide sequence ID" value="NZ_BMPI01000086.1"/>
</dbReference>
<reference evidence="9" key="2">
    <citation type="submission" date="2020-09" db="EMBL/GenBank/DDBJ databases">
        <authorList>
            <person name="Sun Q."/>
            <person name="Ohkuma M."/>
        </authorList>
    </citation>
    <scope>NUCLEOTIDE SEQUENCE</scope>
    <source>
        <strain evidence="9">JCM 19831</strain>
    </source>
</reference>
<evidence type="ECO:0000256" key="2">
    <source>
        <dbReference type="ARBA" id="ARBA00022448"/>
    </source>
</evidence>
<keyword evidence="10" id="KW-1185">Reference proteome</keyword>
<name>A0A917X789_9ACTN</name>
<evidence type="ECO:0000256" key="7">
    <source>
        <dbReference type="RuleBase" id="RU363032"/>
    </source>
</evidence>
<dbReference type="GO" id="GO:0005886">
    <property type="term" value="C:plasma membrane"/>
    <property type="evidence" value="ECO:0007669"/>
    <property type="project" value="UniProtKB-SubCell"/>
</dbReference>
<dbReference type="Gene3D" id="1.10.3720.10">
    <property type="entry name" value="MetI-like"/>
    <property type="match status" value="1"/>
</dbReference>
<dbReference type="PROSITE" id="PS50928">
    <property type="entry name" value="ABC_TM1"/>
    <property type="match status" value="1"/>
</dbReference>
<keyword evidence="3" id="KW-1003">Cell membrane</keyword>
<comment type="similarity">
    <text evidence="7">Belongs to the binding-protein-dependent transport system permease family.</text>
</comment>
<evidence type="ECO:0000256" key="5">
    <source>
        <dbReference type="ARBA" id="ARBA00022989"/>
    </source>
</evidence>
<feature type="transmembrane region" description="Helical" evidence="7">
    <location>
        <begin position="125"/>
        <end position="146"/>
    </location>
</feature>
<sequence>MGSRLARRAKVVAPPVVGLAALLGLWVWLAAVLPGDGKLLPTPGAVLAALVEDRDIIAIGLSATLVSAAEGLGAGVAVGVVFALVAVVVPVLRRPLTRQLTIVFCLPLAAVAPLLFLFLDLPGPHVVLAAISVVFPVYVALVQGLTATHEEWEDLRDVLGGSRVRYFLRVQLPSAGPQFVVAARIAGPAAVLGTTLAEYFGGERGVGVLMINSLARVDTPRAYALGVVVTGLSALLYGAVGVVASLLPWTAQPRASRRRIGTATGPAAGAAAGEPALPVRSVEAMSVDGGRR</sequence>
<dbReference type="AlphaFoldDB" id="A0A917X789"/>
<evidence type="ECO:0000256" key="6">
    <source>
        <dbReference type="ARBA" id="ARBA00023136"/>
    </source>
</evidence>
<organism evidence="9 10">
    <name type="scientific">Dactylosporangium sucinum</name>
    <dbReference type="NCBI Taxonomy" id="1424081"/>
    <lineage>
        <taxon>Bacteria</taxon>
        <taxon>Bacillati</taxon>
        <taxon>Actinomycetota</taxon>
        <taxon>Actinomycetes</taxon>
        <taxon>Micromonosporales</taxon>
        <taxon>Micromonosporaceae</taxon>
        <taxon>Dactylosporangium</taxon>
    </lineage>
</organism>
<accession>A0A917X789</accession>
<dbReference type="PANTHER" id="PTHR30151">
    <property type="entry name" value="ALKANE SULFONATE ABC TRANSPORTER-RELATED, MEMBRANE SUBUNIT"/>
    <property type="match status" value="1"/>
</dbReference>
<proteinExistence type="inferred from homology"/>
<feature type="transmembrane region" description="Helical" evidence="7">
    <location>
        <begin position="12"/>
        <end position="33"/>
    </location>
</feature>
<comment type="caution">
    <text evidence="9">The sequence shown here is derived from an EMBL/GenBank/DDBJ whole genome shotgun (WGS) entry which is preliminary data.</text>
</comment>
<reference evidence="9" key="1">
    <citation type="journal article" date="2014" name="Int. J. Syst. Evol. Microbiol.">
        <title>Complete genome sequence of Corynebacterium casei LMG S-19264T (=DSM 44701T), isolated from a smear-ripened cheese.</title>
        <authorList>
            <consortium name="US DOE Joint Genome Institute (JGI-PGF)"/>
            <person name="Walter F."/>
            <person name="Albersmeier A."/>
            <person name="Kalinowski J."/>
            <person name="Ruckert C."/>
        </authorList>
    </citation>
    <scope>NUCLEOTIDE SEQUENCE</scope>
    <source>
        <strain evidence="9">JCM 19831</strain>
    </source>
</reference>
<evidence type="ECO:0000256" key="4">
    <source>
        <dbReference type="ARBA" id="ARBA00022692"/>
    </source>
</evidence>
<dbReference type="Proteomes" id="UP000642070">
    <property type="component" value="Unassembled WGS sequence"/>
</dbReference>
<dbReference type="SUPFAM" id="SSF161098">
    <property type="entry name" value="MetI-like"/>
    <property type="match status" value="1"/>
</dbReference>
<feature type="domain" description="ABC transmembrane type-1" evidence="8">
    <location>
        <begin position="61"/>
        <end position="240"/>
    </location>
</feature>
<protein>
    <recommendedName>
        <fullName evidence="8">ABC transmembrane type-1 domain-containing protein</fullName>
    </recommendedName>
</protein>
<evidence type="ECO:0000313" key="10">
    <source>
        <dbReference type="Proteomes" id="UP000642070"/>
    </source>
</evidence>